<proteinExistence type="inferred from homology"/>
<keyword evidence="3 11" id="KW-0328">Glycosyltransferase</keyword>
<evidence type="ECO:0000256" key="5">
    <source>
        <dbReference type="ARBA" id="ARBA00022692"/>
    </source>
</evidence>
<evidence type="ECO:0000256" key="1">
    <source>
        <dbReference type="ARBA" id="ARBA00004323"/>
    </source>
</evidence>
<dbReference type="PANTHER" id="PTHR11214">
    <property type="entry name" value="BETA-1,3-N-ACETYLGLUCOSAMINYLTRANSFERASE"/>
    <property type="match status" value="1"/>
</dbReference>
<dbReference type="GeneID" id="112042554"/>
<evidence type="ECO:0000256" key="4">
    <source>
        <dbReference type="ARBA" id="ARBA00022679"/>
    </source>
</evidence>
<evidence type="ECO:0000313" key="13">
    <source>
        <dbReference type="RefSeq" id="XP_023933048.1"/>
    </source>
</evidence>
<keyword evidence="6" id="KW-0735">Signal-anchor</keyword>
<evidence type="ECO:0000256" key="3">
    <source>
        <dbReference type="ARBA" id="ARBA00022676"/>
    </source>
</evidence>
<dbReference type="InterPro" id="IPR002659">
    <property type="entry name" value="Glyco_trans_31"/>
</dbReference>
<evidence type="ECO:0000313" key="12">
    <source>
        <dbReference type="Proteomes" id="UP000085678"/>
    </source>
</evidence>
<dbReference type="Pfam" id="PF01762">
    <property type="entry name" value="Galactosyl_T"/>
    <property type="match status" value="1"/>
</dbReference>
<evidence type="ECO:0000256" key="11">
    <source>
        <dbReference type="RuleBase" id="RU363063"/>
    </source>
</evidence>
<protein>
    <recommendedName>
        <fullName evidence="11">Hexosyltransferase</fullName>
        <ecNumber evidence="11">2.4.1.-</ecNumber>
    </recommendedName>
</protein>
<dbReference type="KEGG" id="lak:112042554"/>
<evidence type="ECO:0000256" key="8">
    <source>
        <dbReference type="ARBA" id="ARBA00023034"/>
    </source>
</evidence>
<comment type="subcellular location">
    <subcellularLocation>
        <location evidence="1 11">Golgi apparatus membrane</location>
        <topology evidence="1 11">Single-pass type II membrane protein</topology>
    </subcellularLocation>
</comment>
<evidence type="ECO:0000256" key="7">
    <source>
        <dbReference type="ARBA" id="ARBA00022989"/>
    </source>
</evidence>
<keyword evidence="4" id="KW-0808">Transferase</keyword>
<dbReference type="FunFam" id="3.90.550.50:FF:000001">
    <property type="entry name" value="Hexosyltransferase"/>
    <property type="match status" value="1"/>
</dbReference>
<reference evidence="13" key="1">
    <citation type="submission" date="2025-08" db="UniProtKB">
        <authorList>
            <consortium name="RefSeq"/>
        </authorList>
    </citation>
    <scope>IDENTIFICATION</scope>
    <source>
        <tissue evidence="13">Gonads</tissue>
    </source>
</reference>
<dbReference type="GO" id="GO:0016758">
    <property type="term" value="F:hexosyltransferase activity"/>
    <property type="evidence" value="ECO:0007669"/>
    <property type="project" value="InterPro"/>
</dbReference>
<evidence type="ECO:0000256" key="2">
    <source>
        <dbReference type="ARBA" id="ARBA00008661"/>
    </source>
</evidence>
<dbReference type="Gene3D" id="3.90.550.50">
    <property type="match status" value="1"/>
</dbReference>
<dbReference type="Proteomes" id="UP000085678">
    <property type="component" value="Unplaced"/>
</dbReference>
<organism evidence="12 13">
    <name type="scientific">Lingula anatina</name>
    <name type="common">Brachiopod</name>
    <name type="synonym">Lingula unguis</name>
    <dbReference type="NCBI Taxonomy" id="7574"/>
    <lineage>
        <taxon>Eukaryota</taxon>
        <taxon>Metazoa</taxon>
        <taxon>Spiralia</taxon>
        <taxon>Lophotrochozoa</taxon>
        <taxon>Brachiopoda</taxon>
        <taxon>Linguliformea</taxon>
        <taxon>Lingulata</taxon>
        <taxon>Lingulida</taxon>
        <taxon>Linguloidea</taxon>
        <taxon>Lingulidae</taxon>
        <taxon>Lingula</taxon>
    </lineage>
</organism>
<dbReference type="EC" id="2.4.1.-" evidence="11"/>
<dbReference type="AlphaFoldDB" id="A0A2R2MSD8"/>
<dbReference type="GO" id="GO:0000139">
    <property type="term" value="C:Golgi membrane"/>
    <property type="evidence" value="ECO:0007669"/>
    <property type="project" value="UniProtKB-SubCell"/>
</dbReference>
<dbReference type="PANTHER" id="PTHR11214:SF376">
    <property type="entry name" value="HEXOSYLTRANSFERASE"/>
    <property type="match status" value="1"/>
</dbReference>
<dbReference type="STRING" id="7574.A0A2R2MSD8"/>
<keyword evidence="9" id="KW-0472">Membrane</keyword>
<evidence type="ECO:0000256" key="6">
    <source>
        <dbReference type="ARBA" id="ARBA00022968"/>
    </source>
</evidence>
<comment type="similarity">
    <text evidence="2 11">Belongs to the glycosyltransferase 31 family.</text>
</comment>
<keyword evidence="12" id="KW-1185">Reference proteome</keyword>
<dbReference type="InParanoid" id="A0A2R2MSD8"/>
<keyword evidence="7" id="KW-1133">Transmembrane helix</keyword>
<evidence type="ECO:0000256" key="10">
    <source>
        <dbReference type="ARBA" id="ARBA00023180"/>
    </source>
</evidence>
<dbReference type="RefSeq" id="XP_023933048.1">
    <property type="nucleotide sequence ID" value="XM_024077280.1"/>
</dbReference>
<accession>A0A2R2MSD8</accession>
<keyword evidence="10" id="KW-0325">Glycoprotein</keyword>
<sequence>MVCCKLKIMKNALSMKKQRAIHLLQIMLLGWVCFTFTCFQGPAVTSGRRRMLINSTKRVAATSTTESSACIVPEPICAMKQDKAHLWYHIRRYGYTINIPRACKTDKGRLFLLVFVISDPNDFKGRALFRRFCGNIKEFEKKEIKTFFFVGQAITGTETRGHYNITDESKMFGDIIQADFIDSYQNITLKTILAFRWITQFCPSAQYILRCGHDVFINYEEVVKYLCNISATGLTSKLFTGDRHSALSRVWRNPDSKYHQTLEQYSAERFPAFISGWASIFTFDVVYLLHWASSGKHLFIEDVFMSTIAQEHNITLLHNRHFLQWSERWPKATGELVRRLKCRLRRALSIHGAPQNQDFWRFLNNTVKRKDNVCK</sequence>
<keyword evidence="8 11" id="KW-0333">Golgi apparatus</keyword>
<evidence type="ECO:0000256" key="9">
    <source>
        <dbReference type="ARBA" id="ARBA00023136"/>
    </source>
</evidence>
<dbReference type="OrthoDB" id="2139606at2759"/>
<gene>
    <name evidence="13" type="primary">LOC112042554</name>
</gene>
<name>A0A2R2MSD8_LINAN</name>
<dbReference type="GO" id="GO:0006493">
    <property type="term" value="P:protein O-linked glycosylation"/>
    <property type="evidence" value="ECO:0007669"/>
    <property type="project" value="TreeGrafter"/>
</dbReference>
<keyword evidence="5" id="KW-0812">Transmembrane</keyword>